<evidence type="ECO:0000256" key="6">
    <source>
        <dbReference type="ARBA" id="ARBA00023004"/>
    </source>
</evidence>
<proteinExistence type="predicted"/>
<dbReference type="GO" id="GO:0031418">
    <property type="term" value="F:L-ascorbic acid binding"/>
    <property type="evidence" value="ECO:0007669"/>
    <property type="project" value="UniProtKB-KW"/>
</dbReference>
<dbReference type="InterPro" id="IPR006620">
    <property type="entry name" value="Pro_4_hyd_alph"/>
</dbReference>
<accession>A0A7S1UVX8</accession>
<evidence type="ECO:0000256" key="5">
    <source>
        <dbReference type="ARBA" id="ARBA00023002"/>
    </source>
</evidence>
<keyword evidence="5" id="KW-0560">Oxidoreductase</keyword>
<keyword evidence="3" id="KW-0847">Vitamin C</keyword>
<dbReference type="EMBL" id="HBGK01017734">
    <property type="protein sequence ID" value="CAD9280018.1"/>
    <property type="molecule type" value="Transcribed_RNA"/>
</dbReference>
<reference evidence="9" key="1">
    <citation type="submission" date="2021-01" db="EMBL/GenBank/DDBJ databases">
        <authorList>
            <person name="Corre E."/>
            <person name="Pelletier E."/>
            <person name="Niang G."/>
            <person name="Scheremetjew M."/>
            <person name="Finn R."/>
            <person name="Kale V."/>
            <person name="Holt S."/>
            <person name="Cochrane G."/>
            <person name="Meng A."/>
            <person name="Brown T."/>
            <person name="Cohen L."/>
        </authorList>
    </citation>
    <scope>NUCLEOTIDE SEQUENCE</scope>
    <source>
        <strain evidence="9">CCMP 410</strain>
    </source>
</reference>
<dbReference type="InterPro" id="IPR005123">
    <property type="entry name" value="Oxoglu/Fe-dep_dioxygenase_dom"/>
</dbReference>
<evidence type="ECO:0000256" key="1">
    <source>
        <dbReference type="ARBA" id="ARBA00001961"/>
    </source>
</evidence>
<feature type="compositionally biased region" description="Polar residues" evidence="7">
    <location>
        <begin position="18"/>
        <end position="43"/>
    </location>
</feature>
<evidence type="ECO:0000256" key="4">
    <source>
        <dbReference type="ARBA" id="ARBA00022964"/>
    </source>
</evidence>
<keyword evidence="6" id="KW-0408">Iron</keyword>
<dbReference type="Pfam" id="PF13640">
    <property type="entry name" value="2OG-FeII_Oxy_3"/>
    <property type="match status" value="1"/>
</dbReference>
<dbReference type="InterPro" id="IPR044862">
    <property type="entry name" value="Pro_4_hyd_alph_FE2OG_OXY"/>
</dbReference>
<dbReference type="GO" id="GO:0031543">
    <property type="term" value="F:peptidyl-proline dioxygenase activity"/>
    <property type="evidence" value="ECO:0007669"/>
    <property type="project" value="TreeGrafter"/>
</dbReference>
<protein>
    <recommendedName>
        <fullName evidence="8">Fe2OG dioxygenase domain-containing protein</fullName>
    </recommendedName>
</protein>
<evidence type="ECO:0000313" key="9">
    <source>
        <dbReference type="EMBL" id="CAD9280018.1"/>
    </source>
</evidence>
<dbReference type="PROSITE" id="PS51471">
    <property type="entry name" value="FE2OG_OXY"/>
    <property type="match status" value="1"/>
</dbReference>
<comment type="cofactor">
    <cofactor evidence="1">
        <name>L-ascorbate</name>
        <dbReference type="ChEBI" id="CHEBI:38290"/>
    </cofactor>
</comment>
<keyword evidence="2" id="KW-0479">Metal-binding</keyword>
<dbReference type="SMART" id="SM00702">
    <property type="entry name" value="P4Hc"/>
    <property type="match status" value="1"/>
</dbReference>
<dbReference type="GO" id="GO:0008198">
    <property type="term" value="F:ferrous iron binding"/>
    <property type="evidence" value="ECO:0007669"/>
    <property type="project" value="TreeGrafter"/>
</dbReference>
<keyword evidence="4" id="KW-0223">Dioxygenase</keyword>
<feature type="region of interest" description="Disordered" evidence="7">
    <location>
        <begin position="18"/>
        <end position="44"/>
    </location>
</feature>
<evidence type="ECO:0000256" key="2">
    <source>
        <dbReference type="ARBA" id="ARBA00022723"/>
    </source>
</evidence>
<dbReference type="InterPro" id="IPR051559">
    <property type="entry name" value="HIF_prolyl_hydroxylases"/>
</dbReference>
<evidence type="ECO:0000259" key="8">
    <source>
        <dbReference type="PROSITE" id="PS51471"/>
    </source>
</evidence>
<evidence type="ECO:0000256" key="3">
    <source>
        <dbReference type="ARBA" id="ARBA00022896"/>
    </source>
</evidence>
<dbReference type="PANTHER" id="PTHR12907:SF26">
    <property type="entry name" value="HIF PROLYL HYDROXYLASE, ISOFORM C"/>
    <property type="match status" value="1"/>
</dbReference>
<dbReference type="AlphaFoldDB" id="A0A7S1UVX8"/>
<gene>
    <name evidence="9" type="ORF">GOCE00092_LOCUS8928</name>
</gene>
<name>A0A7S1UVX8_9STRA</name>
<organism evidence="9">
    <name type="scientific">Grammatophora oceanica</name>
    <dbReference type="NCBI Taxonomy" id="210454"/>
    <lineage>
        <taxon>Eukaryota</taxon>
        <taxon>Sar</taxon>
        <taxon>Stramenopiles</taxon>
        <taxon>Ochrophyta</taxon>
        <taxon>Bacillariophyta</taxon>
        <taxon>Fragilariophyceae</taxon>
        <taxon>Fragilariophycidae</taxon>
        <taxon>Rhabdonematales</taxon>
        <taxon>Grammatophoraceae</taxon>
        <taxon>Grammatophora</taxon>
    </lineage>
</organism>
<dbReference type="Gene3D" id="2.60.120.620">
    <property type="entry name" value="q2cbj1_9rhob like domain"/>
    <property type="match status" value="1"/>
</dbReference>
<feature type="domain" description="Fe2OG dioxygenase" evidence="8">
    <location>
        <begin position="202"/>
        <end position="355"/>
    </location>
</feature>
<dbReference type="PANTHER" id="PTHR12907">
    <property type="entry name" value="EGL NINE HOMOLOG-RELATED"/>
    <property type="match status" value="1"/>
</dbReference>
<evidence type="ECO:0000256" key="7">
    <source>
        <dbReference type="SAM" id="MobiDB-lite"/>
    </source>
</evidence>
<dbReference type="GO" id="GO:0071456">
    <property type="term" value="P:cellular response to hypoxia"/>
    <property type="evidence" value="ECO:0007669"/>
    <property type="project" value="TreeGrafter"/>
</dbReference>
<sequence length="358" mass="39679">MVLYQAYQDGLEPLSRQVRAQETSATTKTNDIVDTSTTRSIGSDNRPVVVQQEQTKHQYDMHQKRPLLSQQQLKQLSTKGCLVIDNFLTPQQLQDAIQSAQQVQFGPSGNEKEEQSALKRDRVRTDQVFFLSASSSSLTNNGDREKGGGLEAVQTVLRGVAPWLIASGFGGFHLDEGATRGVDSEPIQGVKQAPSARGWIGVPDGMQISLYDGSHEEKGTESATGQGDDDDRGGGGDYYLAHVDGCSDSVAELGLLGWLRSIYLRRRYITCILYLNATSDEEQEDGWDTDRDGGCLRVFHHHRRPDDDENDNDHSEFDDIAPMGGRLVLFSAQHMVHAVLPTFRRRLACTVWLTLNPD</sequence>